<feature type="transmembrane region" description="Helical" evidence="5">
    <location>
        <begin position="27"/>
        <end position="45"/>
    </location>
</feature>
<dbReference type="InterPro" id="IPR051533">
    <property type="entry name" value="WaaL-like"/>
</dbReference>
<dbReference type="PANTHER" id="PTHR37422:SF17">
    <property type="entry name" value="O-ANTIGEN LIGASE"/>
    <property type="match status" value="1"/>
</dbReference>
<dbReference type="Pfam" id="PF04932">
    <property type="entry name" value="Wzy_C"/>
    <property type="match status" value="1"/>
</dbReference>
<feature type="transmembrane region" description="Helical" evidence="5">
    <location>
        <begin position="88"/>
        <end position="107"/>
    </location>
</feature>
<feature type="transmembrane region" description="Helical" evidence="5">
    <location>
        <begin position="119"/>
        <end position="140"/>
    </location>
</feature>
<evidence type="ECO:0000313" key="8">
    <source>
        <dbReference type="Proteomes" id="UP000321926"/>
    </source>
</evidence>
<keyword evidence="2 5" id="KW-0812">Transmembrane</keyword>
<comment type="subcellular location">
    <subcellularLocation>
        <location evidence="1">Membrane</location>
        <topology evidence="1">Multi-pass membrane protein</topology>
    </subcellularLocation>
</comment>
<keyword evidence="3 5" id="KW-1133">Transmembrane helix</keyword>
<comment type="caution">
    <text evidence="7">The sequence shown here is derived from an EMBL/GenBank/DDBJ whole genome shotgun (WGS) entry which is preliminary data.</text>
</comment>
<evidence type="ECO:0000256" key="5">
    <source>
        <dbReference type="SAM" id="Phobius"/>
    </source>
</evidence>
<name>A0A5C8K732_9BACT</name>
<feature type="domain" description="O-antigen ligase-related" evidence="6">
    <location>
        <begin position="206"/>
        <end position="347"/>
    </location>
</feature>
<evidence type="ECO:0000256" key="4">
    <source>
        <dbReference type="ARBA" id="ARBA00023136"/>
    </source>
</evidence>
<feature type="transmembrane region" description="Helical" evidence="5">
    <location>
        <begin position="372"/>
        <end position="400"/>
    </location>
</feature>
<dbReference type="Proteomes" id="UP000321926">
    <property type="component" value="Unassembled WGS sequence"/>
</dbReference>
<keyword evidence="8" id="KW-1185">Reference proteome</keyword>
<feature type="transmembrane region" description="Helical" evidence="5">
    <location>
        <begin position="330"/>
        <end position="351"/>
    </location>
</feature>
<evidence type="ECO:0000256" key="3">
    <source>
        <dbReference type="ARBA" id="ARBA00022989"/>
    </source>
</evidence>
<keyword evidence="4 5" id="KW-0472">Membrane</keyword>
<evidence type="ECO:0000256" key="1">
    <source>
        <dbReference type="ARBA" id="ARBA00004141"/>
    </source>
</evidence>
<gene>
    <name evidence="7" type="ORF">FVR03_13195</name>
</gene>
<proteinExistence type="predicted"/>
<reference evidence="7 8" key="1">
    <citation type="submission" date="2019-08" db="EMBL/GenBank/DDBJ databases">
        <authorList>
            <person name="Shi S."/>
        </authorList>
    </citation>
    <scope>NUCLEOTIDE SEQUENCE [LARGE SCALE GENOMIC DNA]</scope>
    <source>
        <strain evidence="7 8">GY10130</strain>
    </source>
</reference>
<evidence type="ECO:0000256" key="2">
    <source>
        <dbReference type="ARBA" id="ARBA00022692"/>
    </source>
</evidence>
<dbReference type="OrthoDB" id="851172at2"/>
<dbReference type="PANTHER" id="PTHR37422">
    <property type="entry name" value="TEICHURONIC ACID BIOSYNTHESIS PROTEIN TUAE"/>
    <property type="match status" value="1"/>
</dbReference>
<dbReference type="InterPro" id="IPR007016">
    <property type="entry name" value="O-antigen_ligase-rel_domated"/>
</dbReference>
<feature type="transmembrane region" description="Helical" evidence="5">
    <location>
        <begin position="57"/>
        <end position="76"/>
    </location>
</feature>
<evidence type="ECO:0000259" key="6">
    <source>
        <dbReference type="Pfam" id="PF04932"/>
    </source>
</evidence>
<dbReference type="EMBL" id="VRTY01000046">
    <property type="protein sequence ID" value="TXK44905.1"/>
    <property type="molecule type" value="Genomic_DNA"/>
</dbReference>
<feature type="transmembrane region" description="Helical" evidence="5">
    <location>
        <begin position="177"/>
        <end position="194"/>
    </location>
</feature>
<dbReference type="GO" id="GO:0016020">
    <property type="term" value="C:membrane"/>
    <property type="evidence" value="ECO:0007669"/>
    <property type="project" value="UniProtKB-SubCell"/>
</dbReference>
<dbReference type="AlphaFoldDB" id="A0A5C8K732"/>
<organism evidence="7 8">
    <name type="scientific">Pontibacter qinzhouensis</name>
    <dbReference type="NCBI Taxonomy" id="2603253"/>
    <lineage>
        <taxon>Bacteria</taxon>
        <taxon>Pseudomonadati</taxon>
        <taxon>Bacteroidota</taxon>
        <taxon>Cytophagia</taxon>
        <taxon>Cytophagales</taxon>
        <taxon>Hymenobacteraceae</taxon>
        <taxon>Pontibacter</taxon>
    </lineage>
</organism>
<feature type="transmembrane region" description="Helical" evidence="5">
    <location>
        <begin position="252"/>
        <end position="270"/>
    </location>
</feature>
<dbReference type="RefSeq" id="WP_147922223.1">
    <property type="nucleotide sequence ID" value="NZ_VRTY01000046.1"/>
</dbReference>
<sequence>MLKKLIGLFLIFSPFTSYFALSGWLRLPVMLLLITISAFLIKLIFKPKIKIKALKIKDYDILLIVFLGIVWVSFITGFANKRSFNHSLAYTFAIGAYYFILRIIVHYEKLDAGFIMKMFAISAVVCSCIITLDFILINVFKIGIRGYFINLDNGSANMLYYIRGRAWAVGGVAEEPGSMALLMNIICPVGILYYKLRENQFMQYFLTILYLFSMIFLFSAAGMLILILVYGFIFSCTFLLSKRITIKKSNILAIFLLIGISALLVVKYYAVLEKPLNELSDKVLFKNNSYSASIRLHTWVTAFKDWFMNPFLGNGPGYGVEKYTLGYHSIYLTILADLGIFAIIAFVSFLIKFGGNLFWLNPQIRTYFMLPFLSTLVHLAIVGDFYHAPFWILLILIQLIQKDEYIRNFTS</sequence>
<accession>A0A5C8K732</accession>
<protein>
    <recommendedName>
        <fullName evidence="6">O-antigen ligase-related domain-containing protein</fullName>
    </recommendedName>
</protein>
<evidence type="ECO:0000313" key="7">
    <source>
        <dbReference type="EMBL" id="TXK44905.1"/>
    </source>
</evidence>